<keyword evidence="9" id="KW-1185">Reference proteome</keyword>
<keyword evidence="7" id="KW-0732">Signal</keyword>
<accession>A0AAP5MBQ3</accession>
<evidence type="ECO:0000256" key="1">
    <source>
        <dbReference type="ARBA" id="ARBA00004496"/>
    </source>
</evidence>
<evidence type="ECO:0008006" key="10">
    <source>
        <dbReference type="Google" id="ProtNLM"/>
    </source>
</evidence>
<keyword evidence="4 6" id="KW-0802">TPR repeat</keyword>
<dbReference type="AlphaFoldDB" id="A0AAP5MBQ3"/>
<protein>
    <recommendedName>
        <fullName evidence="10">TPR repeat-containing protein</fullName>
    </recommendedName>
</protein>
<dbReference type="InterPro" id="IPR011990">
    <property type="entry name" value="TPR-like_helical_dom_sf"/>
</dbReference>
<dbReference type="Gene3D" id="1.25.40.10">
    <property type="entry name" value="Tetratricopeptide repeat domain"/>
    <property type="match status" value="2"/>
</dbReference>
<comment type="subcellular location">
    <subcellularLocation>
        <location evidence="1">Cytoplasm</location>
    </subcellularLocation>
</comment>
<dbReference type="InterPro" id="IPR019734">
    <property type="entry name" value="TPR_rpt"/>
</dbReference>
<dbReference type="InterPro" id="IPR051476">
    <property type="entry name" value="Bac_ResReg_Asp_Phosphatase"/>
</dbReference>
<evidence type="ECO:0000256" key="7">
    <source>
        <dbReference type="SAM" id="SignalP"/>
    </source>
</evidence>
<organism evidence="8 9">
    <name type="scientific">Aetokthonos hydrillicola Thurmond2011</name>
    <dbReference type="NCBI Taxonomy" id="2712845"/>
    <lineage>
        <taxon>Bacteria</taxon>
        <taxon>Bacillati</taxon>
        <taxon>Cyanobacteriota</taxon>
        <taxon>Cyanophyceae</taxon>
        <taxon>Nostocales</taxon>
        <taxon>Hapalosiphonaceae</taxon>
        <taxon>Aetokthonos</taxon>
    </lineage>
</organism>
<feature type="repeat" description="TPR" evidence="6">
    <location>
        <begin position="351"/>
        <end position="384"/>
    </location>
</feature>
<evidence type="ECO:0000256" key="4">
    <source>
        <dbReference type="ARBA" id="ARBA00022803"/>
    </source>
</evidence>
<evidence type="ECO:0000256" key="3">
    <source>
        <dbReference type="ARBA" id="ARBA00022737"/>
    </source>
</evidence>
<name>A0AAP5MBQ3_9CYAN</name>
<proteinExistence type="inferred from homology"/>
<evidence type="ECO:0000256" key="5">
    <source>
        <dbReference type="ARBA" id="ARBA00038253"/>
    </source>
</evidence>
<dbReference type="PROSITE" id="PS50005">
    <property type="entry name" value="TPR"/>
    <property type="match status" value="1"/>
</dbReference>
<comment type="caution">
    <text evidence="8">The sequence shown here is derived from an EMBL/GenBank/DDBJ whole genome shotgun (WGS) entry which is preliminary data.</text>
</comment>
<dbReference type="PANTHER" id="PTHR46630:SF1">
    <property type="entry name" value="TETRATRICOPEPTIDE REPEAT PROTEIN 29"/>
    <property type="match status" value="1"/>
</dbReference>
<sequence length="405" mass="45729">MLRCTTVTVTAAVTFCLVCSSLTLAASKKPKQPDKFPPNPLEITVPDPLLPQLRTNQPLTAAQSQKLEADLNELDQQATAQLQASNTVAAFEIWNRELRLRRYLGSLNEVQALSRVGEIAWRQNERKEVQYITARLQTIQKQSSTSNLQLLQALGVAYRQVRSPQLALGVYNQILTAQQGNAAAQTETLKAIGEINLTWFDYTSAAATYEKLLKIATSVGNTQDEITYLQELAYIYKQAQQLEQALKIQNQLAEIYQKQNNLTLLPALKLAIASDYESLAKKNPSLLQEAFKNYQQAYTIAWQSEQYVRASEALQKLIALYRSQGQTEDALQTGEILLQAEEQAQNFYGLMNAYDQIGQIQLEQKNYPQALEAFRKGLEYAQQLKYNEAYFNQQIQKVSANTTIR</sequence>
<dbReference type="PANTHER" id="PTHR46630">
    <property type="entry name" value="TETRATRICOPEPTIDE REPEAT PROTEIN 29"/>
    <property type="match status" value="1"/>
</dbReference>
<evidence type="ECO:0000256" key="6">
    <source>
        <dbReference type="PROSITE-ProRule" id="PRU00339"/>
    </source>
</evidence>
<reference evidence="9" key="1">
    <citation type="journal article" date="2021" name="Science">
        <title>Hunting the eagle killer: A cyanobacterial neurotoxin causes vacuolar myelinopathy.</title>
        <authorList>
            <person name="Breinlinger S."/>
            <person name="Phillips T.J."/>
            <person name="Haram B.N."/>
            <person name="Mares J."/>
            <person name="Martinez Yerena J.A."/>
            <person name="Hrouzek P."/>
            <person name="Sobotka R."/>
            <person name="Henderson W.M."/>
            <person name="Schmieder P."/>
            <person name="Williams S.M."/>
            <person name="Lauderdale J.D."/>
            <person name="Wilde H.D."/>
            <person name="Gerrin W."/>
            <person name="Kust A."/>
            <person name="Washington J.W."/>
            <person name="Wagner C."/>
            <person name="Geier B."/>
            <person name="Liebeke M."/>
            <person name="Enke H."/>
            <person name="Niedermeyer T.H.J."/>
            <person name="Wilde S.B."/>
        </authorList>
    </citation>
    <scope>NUCLEOTIDE SEQUENCE [LARGE SCALE GENOMIC DNA]</scope>
    <source>
        <strain evidence="9">Thurmond2011</strain>
    </source>
</reference>
<keyword evidence="3" id="KW-0677">Repeat</keyword>
<feature type="chain" id="PRO_5042908914" description="TPR repeat-containing protein" evidence="7">
    <location>
        <begin position="26"/>
        <end position="405"/>
    </location>
</feature>
<dbReference type="SMART" id="SM00028">
    <property type="entry name" value="TPR"/>
    <property type="match status" value="5"/>
</dbReference>
<gene>
    <name evidence="8" type="ORF">G7B40_022980</name>
</gene>
<dbReference type="GO" id="GO:0005737">
    <property type="term" value="C:cytoplasm"/>
    <property type="evidence" value="ECO:0007669"/>
    <property type="project" value="UniProtKB-SubCell"/>
</dbReference>
<dbReference type="Proteomes" id="UP000667802">
    <property type="component" value="Unassembled WGS sequence"/>
</dbReference>
<feature type="signal peptide" evidence="7">
    <location>
        <begin position="1"/>
        <end position="25"/>
    </location>
</feature>
<evidence type="ECO:0000313" key="8">
    <source>
        <dbReference type="EMBL" id="MDR9897408.1"/>
    </source>
</evidence>
<comment type="similarity">
    <text evidence="5">Belongs to the Rap family.</text>
</comment>
<evidence type="ECO:0000313" key="9">
    <source>
        <dbReference type="Proteomes" id="UP000667802"/>
    </source>
</evidence>
<dbReference type="EMBL" id="JAALHA020000012">
    <property type="protein sequence ID" value="MDR9897408.1"/>
    <property type="molecule type" value="Genomic_DNA"/>
</dbReference>
<dbReference type="SUPFAM" id="SSF48452">
    <property type="entry name" value="TPR-like"/>
    <property type="match status" value="2"/>
</dbReference>
<keyword evidence="2" id="KW-0963">Cytoplasm</keyword>
<evidence type="ECO:0000256" key="2">
    <source>
        <dbReference type="ARBA" id="ARBA00022490"/>
    </source>
</evidence>